<evidence type="ECO:0000256" key="1">
    <source>
        <dbReference type="PROSITE-ProRule" id="PRU00176"/>
    </source>
</evidence>
<protein>
    <recommendedName>
        <fullName evidence="3">RRM domain-containing protein</fullName>
    </recommendedName>
</protein>
<evidence type="ECO:0000256" key="2">
    <source>
        <dbReference type="SAM" id="MobiDB-lite"/>
    </source>
</evidence>
<name>A0A7S4LQD9_OXYMA</name>
<feature type="region of interest" description="Disordered" evidence="2">
    <location>
        <begin position="48"/>
        <end position="130"/>
    </location>
</feature>
<gene>
    <name evidence="4" type="ORF">OMAR00294_LOCUS2371</name>
</gene>
<proteinExistence type="predicted"/>
<dbReference type="InterPro" id="IPR035979">
    <property type="entry name" value="RBD_domain_sf"/>
</dbReference>
<dbReference type="Gene3D" id="3.30.70.330">
    <property type="match status" value="1"/>
</dbReference>
<evidence type="ECO:0000313" key="4">
    <source>
        <dbReference type="EMBL" id="CAE0843217.1"/>
    </source>
</evidence>
<dbReference type="EMBL" id="HBJB01002897">
    <property type="protein sequence ID" value="CAE0843217.1"/>
    <property type="molecule type" value="Transcribed_RNA"/>
</dbReference>
<accession>A0A7S4LQD9</accession>
<dbReference type="SUPFAM" id="SSF54928">
    <property type="entry name" value="RNA-binding domain, RBD"/>
    <property type="match status" value="1"/>
</dbReference>
<dbReference type="InterPro" id="IPR000504">
    <property type="entry name" value="RRM_dom"/>
</dbReference>
<feature type="region of interest" description="Disordered" evidence="2">
    <location>
        <begin position="204"/>
        <end position="248"/>
    </location>
</feature>
<dbReference type="Pfam" id="PF04059">
    <property type="entry name" value="RRM_2"/>
    <property type="match status" value="1"/>
</dbReference>
<dbReference type="InterPro" id="IPR012677">
    <property type="entry name" value="Nucleotide-bd_a/b_plait_sf"/>
</dbReference>
<dbReference type="AlphaFoldDB" id="A0A7S4LQD9"/>
<feature type="compositionally biased region" description="Low complexity" evidence="2">
    <location>
        <begin position="63"/>
        <end position="75"/>
    </location>
</feature>
<feature type="domain" description="RRM" evidence="3">
    <location>
        <begin position="249"/>
        <end position="335"/>
    </location>
</feature>
<keyword evidence="1" id="KW-0694">RNA-binding</keyword>
<reference evidence="4" key="1">
    <citation type="submission" date="2021-01" db="EMBL/GenBank/DDBJ databases">
        <authorList>
            <person name="Corre E."/>
            <person name="Pelletier E."/>
            <person name="Niang G."/>
            <person name="Scheremetjew M."/>
            <person name="Finn R."/>
            <person name="Kale V."/>
            <person name="Holt S."/>
            <person name="Cochrane G."/>
            <person name="Meng A."/>
            <person name="Brown T."/>
            <person name="Cohen L."/>
        </authorList>
    </citation>
    <scope>NUCLEOTIDE SEQUENCE</scope>
    <source>
        <strain evidence="4">LB1974</strain>
    </source>
</reference>
<organism evidence="4">
    <name type="scientific">Oxyrrhis marina</name>
    <name type="common">Dinoflagellate</name>
    <dbReference type="NCBI Taxonomy" id="2969"/>
    <lineage>
        <taxon>Eukaryota</taxon>
        <taxon>Sar</taxon>
        <taxon>Alveolata</taxon>
        <taxon>Dinophyceae</taxon>
        <taxon>Oxyrrhinales</taxon>
        <taxon>Oxyrrhinaceae</taxon>
        <taxon>Oxyrrhis</taxon>
    </lineage>
</organism>
<dbReference type="InterPro" id="IPR007201">
    <property type="entry name" value="Mei2-like_Rrm_C"/>
</dbReference>
<dbReference type="PROSITE" id="PS50102">
    <property type="entry name" value="RRM"/>
    <property type="match status" value="1"/>
</dbReference>
<sequence>MSEEGSLLVKNTFLEIRKPAAGRQKRTRGVSDTTGLRLVTEELASEGLIPFATVEEEGEDAPAPEAQVEPPESGAPAPPEVPPAVGSNGDQPRTKGNRKRVSSGSGASRQWHPEMGAGPGGMPVPTGQMPWGFPPMGLGPDGAPVGWPMWPGAMPPWASREWDEDAQSKEGSAAAAAAAAGYAAAAQAAASAAMHSGGGWSGGWPPGPAPMWGMPWHMPTRDGEEAGKESGPRKRRGRGKKESKQAAITTLNMRNVPRVYTQQLLLEELFELGFKHSMDFFYLPVDFRQGRSAGYCFVNFTTATAAERFQALLQGSSLARSDASDPPIEICPARKQGLSENVDWFRNSPVMQEDSDEVKPVLLDPRTGSIMAFPAPSGPVRRRNVQKQRALAVPEMVGGVLVG</sequence>
<evidence type="ECO:0000259" key="3">
    <source>
        <dbReference type="PROSITE" id="PS50102"/>
    </source>
</evidence>
<feature type="compositionally biased region" description="Basic and acidic residues" evidence="2">
    <location>
        <begin position="219"/>
        <end position="232"/>
    </location>
</feature>
<dbReference type="GO" id="GO:0003723">
    <property type="term" value="F:RNA binding"/>
    <property type="evidence" value="ECO:0007669"/>
    <property type="project" value="UniProtKB-UniRule"/>
</dbReference>